<keyword evidence="3" id="KW-0328">Glycosyltransferase</keyword>
<dbReference type="GO" id="GO:0005886">
    <property type="term" value="C:plasma membrane"/>
    <property type="evidence" value="ECO:0007669"/>
    <property type="project" value="UniProtKB-SubCell"/>
</dbReference>
<dbReference type="OrthoDB" id="9810303at2"/>
<dbReference type="eggNOG" id="COG1215">
    <property type="taxonomic scope" value="Bacteria"/>
</dbReference>
<keyword evidence="4 12" id="KW-0808">Transferase</keyword>
<keyword evidence="12" id="KW-0548">Nucleotidyltransferase</keyword>
<evidence type="ECO:0000313" key="12">
    <source>
        <dbReference type="EMBL" id="QBF74471.1"/>
    </source>
</evidence>
<dbReference type="Pfam" id="PF09837">
    <property type="entry name" value="DUF2064"/>
    <property type="match status" value="1"/>
</dbReference>
<dbReference type="KEGG" id="csci:HDCHBGLK_01873"/>
<reference evidence="12 13" key="1">
    <citation type="journal article" date="2019" name="Appl. Environ. Microbiol.">
        <title>Clostridium scindens ATCC 35704: integration of nutritional requirements, the complete genome sequence, and global transcriptional responses to bile acids.</title>
        <authorList>
            <person name="Devendran S."/>
            <person name="Shrestha R."/>
            <person name="Alves J.M.P."/>
            <person name="Wolf P.G."/>
            <person name="Ly L."/>
            <person name="Hernandez A.G."/>
            <person name="Mendez-Garcia C."/>
            <person name="Inboden A."/>
            <person name="Wiley J."/>
            <person name="Paul O."/>
            <person name="Allen A."/>
            <person name="Springer E."/>
            <person name="Wright C.L."/>
            <person name="Fields C.J."/>
            <person name="Daniel S.L."/>
            <person name="Ridlon J.M."/>
        </authorList>
    </citation>
    <scope>NUCLEOTIDE SEQUENCE [LARGE SCALE GENOMIC DNA]</scope>
    <source>
        <strain evidence="12 13">ATCC 35704</strain>
    </source>
</reference>
<dbReference type="InterPro" id="IPR018641">
    <property type="entry name" value="Trfase_1_rSAM/seldom-assoc"/>
</dbReference>
<evidence type="ECO:0000256" key="8">
    <source>
        <dbReference type="ARBA" id="ARBA00037904"/>
    </source>
</evidence>
<comment type="function">
    <text evidence="7">Catalyzes the glycosylation of 4,4'-diaponeurosporenoate, i.e. the esterification of glucose at the C1'' position with the carboxyl group of 4,4'-diaponeurosporenic acid, to form glycosyl-4,4'-diaponeurosporenoate. This is a step in the biosynthesis of staphyloxanthin, an orange pigment present in most staphylococci strains.</text>
</comment>
<keyword evidence="13" id="KW-1185">Reference proteome</keyword>
<dbReference type="PANTHER" id="PTHR43646">
    <property type="entry name" value="GLYCOSYLTRANSFERASE"/>
    <property type="match status" value="1"/>
</dbReference>
<comment type="subcellular location">
    <subcellularLocation>
        <location evidence="1">Cell membrane</location>
    </subcellularLocation>
</comment>
<dbReference type="PANTHER" id="PTHR43646:SF2">
    <property type="entry name" value="GLYCOSYLTRANSFERASE 2-LIKE DOMAIN-CONTAINING PROTEIN"/>
    <property type="match status" value="1"/>
</dbReference>
<dbReference type="GO" id="GO:0016779">
    <property type="term" value="F:nucleotidyltransferase activity"/>
    <property type="evidence" value="ECO:0007669"/>
    <property type="project" value="UniProtKB-KW"/>
</dbReference>
<dbReference type="GeneID" id="62696080"/>
<dbReference type="NCBIfam" id="TIGR04282">
    <property type="entry name" value="glyco_like_cofC"/>
    <property type="match status" value="1"/>
</dbReference>
<dbReference type="Pfam" id="PF00535">
    <property type="entry name" value="Glycos_transf_2"/>
    <property type="match status" value="1"/>
</dbReference>
<dbReference type="STRING" id="411468.CLOSCI_02836"/>
<organism evidence="12 13">
    <name type="scientific">Clostridium scindens (strain ATCC 35704 / DSM 5676 / VPI 13733 / 19)</name>
    <dbReference type="NCBI Taxonomy" id="411468"/>
    <lineage>
        <taxon>Bacteria</taxon>
        <taxon>Bacillati</taxon>
        <taxon>Bacillota</taxon>
        <taxon>Clostridia</taxon>
        <taxon>Lachnospirales</taxon>
        <taxon>Lachnospiraceae</taxon>
    </lineage>
</organism>
<evidence type="ECO:0000313" key="13">
    <source>
        <dbReference type="Proteomes" id="UP000289664"/>
    </source>
</evidence>
<feature type="domain" description="Glycosyltransferase 2-like" evidence="11">
    <location>
        <begin position="223"/>
        <end position="331"/>
    </location>
</feature>
<gene>
    <name evidence="12" type="primary">cofC</name>
    <name evidence="12" type="ORF">HDCHBGLK_01873</name>
</gene>
<name>B0NH81_CLOS5</name>
<evidence type="ECO:0000256" key="5">
    <source>
        <dbReference type="ARBA" id="ARBA00022746"/>
    </source>
</evidence>
<evidence type="ECO:0000256" key="10">
    <source>
        <dbReference type="ARBA" id="ARBA00040345"/>
    </source>
</evidence>
<evidence type="ECO:0000256" key="2">
    <source>
        <dbReference type="ARBA" id="ARBA00022475"/>
    </source>
</evidence>
<keyword evidence="5" id="KW-0125">Carotenoid biosynthesis</keyword>
<dbReference type="InterPro" id="IPR001173">
    <property type="entry name" value="Glyco_trans_2-like"/>
</dbReference>
<keyword evidence="6" id="KW-0472">Membrane</keyword>
<dbReference type="NCBIfam" id="TIGR04283">
    <property type="entry name" value="glyco_like_mftF"/>
    <property type="match status" value="1"/>
</dbReference>
<dbReference type="Gene3D" id="3.90.550.10">
    <property type="entry name" value="Spore Coat Polysaccharide Biosynthesis Protein SpsA, Chain A"/>
    <property type="match status" value="2"/>
</dbReference>
<dbReference type="InterPro" id="IPR026461">
    <property type="entry name" value="Trfase_2_rSAM/seldom_assoc"/>
</dbReference>
<protein>
    <recommendedName>
        <fullName evidence="10">4,4'-diaponeurosporenoate glycosyltransferase</fullName>
    </recommendedName>
</protein>
<dbReference type="SUPFAM" id="SSF53448">
    <property type="entry name" value="Nucleotide-diphospho-sugar transferases"/>
    <property type="match status" value="2"/>
</dbReference>
<comment type="pathway">
    <text evidence="8">Carotenoid biosynthesis; staphyloxanthin biosynthesis; staphyloxanthin from farnesyl diphosphate: step 4/5.</text>
</comment>
<dbReference type="RefSeq" id="WP_004605534.1">
    <property type="nucleotide sequence ID" value="NZ_CP036170.1"/>
</dbReference>
<dbReference type="CDD" id="cd02522">
    <property type="entry name" value="GT_2_like_a"/>
    <property type="match status" value="1"/>
</dbReference>
<keyword evidence="2" id="KW-1003">Cell membrane</keyword>
<dbReference type="AlphaFoldDB" id="B0NH81"/>
<evidence type="ECO:0000256" key="7">
    <source>
        <dbReference type="ARBA" id="ARBA00037281"/>
    </source>
</evidence>
<dbReference type="eggNOG" id="COG3222">
    <property type="taxonomic scope" value="Bacteria"/>
</dbReference>
<sequence>MKKAIIIFTRVPIPGKTKTRMMPTLTPDQCEHLHTCFLKDIRRVCEQCAADIYVCYTPDEEKYKRQIMDILGTEKNYFPQKGNDLGNRMCNAFEEVLKKEYDSCLLIGTDVPELQTSCLMKAFEVLDKKDVVFGKTVDGGYYLVGMKKLYPQVFGLEQYGHSSVFYETLKRLQAESIRVGYTEELLDMDTPSDLQKYRNHMRENNRLYKTETGKYVSEIAKISIIIPVYNEEKLIVPLQRQLSSLKEQCEIILVDGGSTDKTQTLIEPGYRVISAEKGRANQMNQGALESTGDILFFLHCDSELPENVLGEIRTVMREYRAGCFGIAFRSKSPLMFICRVISNYRVKDRKVMFGDQGMFMERELFFELGMFPQIPIMEDYQLSLTLKEAGIKLGMANKRIYTSDRRYPRGMIPKLRLMWKMNRMRKMYRDKVQVQKLADMYEDIR</sequence>
<evidence type="ECO:0000256" key="6">
    <source>
        <dbReference type="ARBA" id="ARBA00023136"/>
    </source>
</evidence>
<dbReference type="GO" id="GO:0016757">
    <property type="term" value="F:glycosyltransferase activity"/>
    <property type="evidence" value="ECO:0007669"/>
    <property type="project" value="UniProtKB-KW"/>
</dbReference>
<dbReference type="EMBL" id="CP036170">
    <property type="protein sequence ID" value="QBF74471.1"/>
    <property type="molecule type" value="Genomic_DNA"/>
</dbReference>
<dbReference type="CAZy" id="GT2">
    <property type="family name" value="Glycosyltransferase Family 2"/>
</dbReference>
<evidence type="ECO:0000259" key="11">
    <source>
        <dbReference type="Pfam" id="PF00535"/>
    </source>
</evidence>
<dbReference type="InterPro" id="IPR029044">
    <property type="entry name" value="Nucleotide-diphossugar_trans"/>
</dbReference>
<dbReference type="GO" id="GO:0016117">
    <property type="term" value="P:carotenoid biosynthetic process"/>
    <property type="evidence" value="ECO:0007669"/>
    <property type="project" value="UniProtKB-KW"/>
</dbReference>
<dbReference type="HOGENOM" id="CLU_617822_0_0_9"/>
<evidence type="ECO:0000256" key="3">
    <source>
        <dbReference type="ARBA" id="ARBA00022676"/>
    </source>
</evidence>
<dbReference type="Proteomes" id="UP000289664">
    <property type="component" value="Chromosome"/>
</dbReference>
<evidence type="ECO:0000256" key="1">
    <source>
        <dbReference type="ARBA" id="ARBA00004236"/>
    </source>
</evidence>
<evidence type="ECO:0000256" key="9">
    <source>
        <dbReference type="ARBA" id="ARBA00038120"/>
    </source>
</evidence>
<proteinExistence type="inferred from homology"/>
<evidence type="ECO:0000256" key="4">
    <source>
        <dbReference type="ARBA" id="ARBA00022679"/>
    </source>
</evidence>
<comment type="similarity">
    <text evidence="9">Belongs to the glycosyltransferase 2 family. CrtQ subfamily.</text>
</comment>
<accession>B0NH81</accession>